<evidence type="ECO:0000256" key="2">
    <source>
        <dbReference type="SAM" id="MobiDB-lite"/>
    </source>
</evidence>
<name>A0A8K0P555_LADFU</name>
<dbReference type="InterPro" id="IPR001368">
    <property type="entry name" value="TNFR/NGFR_Cys_rich_reg"/>
</dbReference>
<evidence type="ECO:0000256" key="1">
    <source>
        <dbReference type="PROSITE-ProRule" id="PRU00206"/>
    </source>
</evidence>
<dbReference type="SUPFAM" id="SSF57586">
    <property type="entry name" value="TNF receptor-like"/>
    <property type="match status" value="1"/>
</dbReference>
<organism evidence="4 5">
    <name type="scientific">Ladona fulva</name>
    <name type="common">Scarce chaser dragonfly</name>
    <name type="synonym">Libellula fulva</name>
    <dbReference type="NCBI Taxonomy" id="123851"/>
    <lineage>
        <taxon>Eukaryota</taxon>
        <taxon>Metazoa</taxon>
        <taxon>Ecdysozoa</taxon>
        <taxon>Arthropoda</taxon>
        <taxon>Hexapoda</taxon>
        <taxon>Insecta</taxon>
        <taxon>Pterygota</taxon>
        <taxon>Palaeoptera</taxon>
        <taxon>Odonata</taxon>
        <taxon>Epiprocta</taxon>
        <taxon>Anisoptera</taxon>
        <taxon>Libelluloidea</taxon>
        <taxon>Libellulidae</taxon>
        <taxon>Ladona</taxon>
    </lineage>
</organism>
<reference evidence="4" key="2">
    <citation type="submission" date="2017-10" db="EMBL/GenBank/DDBJ databases">
        <title>Ladona fulva Genome sequencing and assembly.</title>
        <authorList>
            <person name="Murali S."/>
            <person name="Richards S."/>
            <person name="Bandaranaike D."/>
            <person name="Bellair M."/>
            <person name="Blankenburg K."/>
            <person name="Chao H."/>
            <person name="Dinh H."/>
            <person name="Doddapaneni H."/>
            <person name="Dugan-Rocha S."/>
            <person name="Elkadiri S."/>
            <person name="Gnanaolivu R."/>
            <person name="Hernandez B."/>
            <person name="Skinner E."/>
            <person name="Javaid M."/>
            <person name="Lee S."/>
            <person name="Li M."/>
            <person name="Ming W."/>
            <person name="Munidasa M."/>
            <person name="Muniz J."/>
            <person name="Nguyen L."/>
            <person name="Hughes D."/>
            <person name="Osuji N."/>
            <person name="Pu L.-L."/>
            <person name="Puazo M."/>
            <person name="Qu C."/>
            <person name="Quiroz J."/>
            <person name="Raj R."/>
            <person name="Weissenberger G."/>
            <person name="Xin Y."/>
            <person name="Zou X."/>
            <person name="Han Y."/>
            <person name="Worley K."/>
            <person name="Muzny D."/>
            <person name="Gibbs R."/>
        </authorList>
    </citation>
    <scope>NUCLEOTIDE SEQUENCE</scope>
    <source>
        <strain evidence="4">Sampled in the wild</strain>
    </source>
</reference>
<dbReference type="PROSITE" id="PS50050">
    <property type="entry name" value="TNFR_NGFR_2"/>
    <property type="match status" value="1"/>
</dbReference>
<evidence type="ECO:0000313" key="5">
    <source>
        <dbReference type="Proteomes" id="UP000792457"/>
    </source>
</evidence>
<dbReference type="EMBL" id="KZ308781">
    <property type="protein sequence ID" value="KAG8234126.1"/>
    <property type="molecule type" value="Genomic_DNA"/>
</dbReference>
<dbReference type="GO" id="GO:0009986">
    <property type="term" value="C:cell surface"/>
    <property type="evidence" value="ECO:0007669"/>
    <property type="project" value="TreeGrafter"/>
</dbReference>
<dbReference type="AlphaFoldDB" id="A0A8K0P555"/>
<accession>A0A8K0P555</accession>
<dbReference type="GO" id="GO:0005035">
    <property type="term" value="F:death receptor activity"/>
    <property type="evidence" value="ECO:0007669"/>
    <property type="project" value="TreeGrafter"/>
</dbReference>
<dbReference type="Pfam" id="PF00020">
    <property type="entry name" value="TNFR_c6"/>
    <property type="match status" value="2"/>
</dbReference>
<dbReference type="GO" id="GO:0007266">
    <property type="term" value="P:Rho protein signal transduction"/>
    <property type="evidence" value="ECO:0007669"/>
    <property type="project" value="TreeGrafter"/>
</dbReference>
<keyword evidence="1" id="KW-1015">Disulfide bond</keyword>
<dbReference type="GO" id="GO:0015026">
    <property type="term" value="F:coreceptor activity"/>
    <property type="evidence" value="ECO:0007669"/>
    <property type="project" value="TreeGrafter"/>
</dbReference>
<dbReference type="PANTHER" id="PTHR46605:SF1">
    <property type="entry name" value="DEATH DOMAIN-CONTAINING MEMBRANE PROTEIN NRADD"/>
    <property type="match status" value="1"/>
</dbReference>
<dbReference type="SMART" id="SM00208">
    <property type="entry name" value="TNFR"/>
    <property type="match status" value="2"/>
</dbReference>
<feature type="disulfide bond" evidence="1">
    <location>
        <begin position="85"/>
        <end position="103"/>
    </location>
</feature>
<sequence length="178" mass="19634">MFEQNCHCAALLLCKVKLVHRKRVEERRAHRHGRHNRRKCTACPPGWGVMYPCNATADTICEECGSGTYSPHHSAVDGCWVCSQCGWGLFKSHPCTPEADTTCDSCLTARPRPLGEDFDRKCLFGRRPPDLPPPPPLPGGGQAVAHRRAINDTSADNEDRGAGKNDMLTDKEGSYYGI</sequence>
<proteinExistence type="predicted"/>
<gene>
    <name evidence="4" type="ORF">J437_LFUL007492</name>
</gene>
<protein>
    <recommendedName>
        <fullName evidence="3">TNFR-Cys domain-containing protein</fullName>
    </recommendedName>
</protein>
<evidence type="ECO:0000259" key="3">
    <source>
        <dbReference type="PROSITE" id="PS50050"/>
    </source>
</evidence>
<feature type="repeat" description="TNFR-Cys" evidence="1">
    <location>
        <begin position="63"/>
        <end position="103"/>
    </location>
</feature>
<dbReference type="InterPro" id="IPR052302">
    <property type="entry name" value="Neurotrophin_rcpt-DD"/>
</dbReference>
<reference evidence="4" key="1">
    <citation type="submission" date="2013-04" db="EMBL/GenBank/DDBJ databases">
        <authorList>
            <person name="Qu J."/>
            <person name="Murali S.C."/>
            <person name="Bandaranaike D."/>
            <person name="Bellair M."/>
            <person name="Blankenburg K."/>
            <person name="Chao H."/>
            <person name="Dinh H."/>
            <person name="Doddapaneni H."/>
            <person name="Downs B."/>
            <person name="Dugan-Rocha S."/>
            <person name="Elkadiri S."/>
            <person name="Gnanaolivu R.D."/>
            <person name="Hernandez B."/>
            <person name="Javaid M."/>
            <person name="Jayaseelan J.C."/>
            <person name="Lee S."/>
            <person name="Li M."/>
            <person name="Ming W."/>
            <person name="Munidasa M."/>
            <person name="Muniz J."/>
            <person name="Nguyen L."/>
            <person name="Ongeri F."/>
            <person name="Osuji N."/>
            <person name="Pu L.-L."/>
            <person name="Puazo M."/>
            <person name="Qu C."/>
            <person name="Quiroz J."/>
            <person name="Raj R."/>
            <person name="Weissenberger G."/>
            <person name="Xin Y."/>
            <person name="Zou X."/>
            <person name="Han Y."/>
            <person name="Richards S."/>
            <person name="Worley K."/>
            <person name="Muzny D."/>
            <person name="Gibbs R."/>
        </authorList>
    </citation>
    <scope>NUCLEOTIDE SEQUENCE</scope>
    <source>
        <strain evidence="4">Sampled in the wild</strain>
    </source>
</reference>
<feature type="domain" description="TNFR-Cys" evidence="3">
    <location>
        <begin position="63"/>
        <end position="103"/>
    </location>
</feature>
<evidence type="ECO:0000313" key="4">
    <source>
        <dbReference type="EMBL" id="KAG8234126.1"/>
    </source>
</evidence>
<dbReference type="PANTHER" id="PTHR46605">
    <property type="entry name" value="TUMOR NECROSIS FACTOR RECEPTOR"/>
    <property type="match status" value="1"/>
</dbReference>
<dbReference type="OrthoDB" id="10048028at2759"/>
<keyword evidence="5" id="KW-1185">Reference proteome</keyword>
<feature type="region of interest" description="Disordered" evidence="2">
    <location>
        <begin position="125"/>
        <end position="178"/>
    </location>
</feature>
<dbReference type="Proteomes" id="UP000792457">
    <property type="component" value="Unassembled WGS sequence"/>
</dbReference>
<dbReference type="GO" id="GO:0005886">
    <property type="term" value="C:plasma membrane"/>
    <property type="evidence" value="ECO:0007669"/>
    <property type="project" value="TreeGrafter"/>
</dbReference>
<dbReference type="GO" id="GO:0048406">
    <property type="term" value="F:nerve growth factor binding"/>
    <property type="evidence" value="ECO:0007669"/>
    <property type="project" value="TreeGrafter"/>
</dbReference>
<feature type="compositionally biased region" description="Basic and acidic residues" evidence="2">
    <location>
        <begin position="157"/>
        <end position="178"/>
    </location>
</feature>
<feature type="disulfide bond" evidence="1">
    <location>
        <begin position="64"/>
        <end position="79"/>
    </location>
</feature>
<feature type="disulfide bond" evidence="1">
    <location>
        <begin position="82"/>
        <end position="95"/>
    </location>
</feature>
<comment type="caution">
    <text evidence="4">The sequence shown here is derived from an EMBL/GenBank/DDBJ whole genome shotgun (WGS) entry which is preliminary data.</text>
</comment>
<dbReference type="PROSITE" id="PS00652">
    <property type="entry name" value="TNFR_NGFR_1"/>
    <property type="match status" value="1"/>
</dbReference>
<dbReference type="Gene3D" id="2.10.50.10">
    <property type="entry name" value="Tumor Necrosis Factor Receptor, subunit A, domain 2"/>
    <property type="match status" value="2"/>
</dbReference>